<dbReference type="InterPro" id="IPR036412">
    <property type="entry name" value="HAD-like_sf"/>
</dbReference>
<protein>
    <submittedName>
        <fullName evidence="1">Unannotated protein</fullName>
    </submittedName>
</protein>
<dbReference type="NCBIfam" id="TIGR01488">
    <property type="entry name" value="HAD-SF-IB"/>
    <property type="match status" value="1"/>
</dbReference>
<sequence length="247" mass="27891">MAKSPKKPAAAFFDVDNTLVRGSTSFQFGKVAYRLKFFPRKDFVAFAWHQIRFLTKGETEHMLSAIKDRALGLVKGRSYEEMIKLVAEVYKGEIKQRIWPETAKIARQHIEAGREVWLITAAPQEMGEEIARQLGLTGALGTKLKHIDGILTGEIDGKPLHGKQKAKALKKLAKERGFSLRKSFAYSDSHNDLPMLTTVGHAVAVNPDKLLKIYAKSAGWKIYDFKRKELRLQKKTAKQEIKIGKRG</sequence>
<evidence type="ECO:0000313" key="1">
    <source>
        <dbReference type="EMBL" id="CAB4679650.1"/>
    </source>
</evidence>
<accession>A0A6J6MZ97</accession>
<dbReference type="Gene3D" id="1.20.1440.100">
    <property type="entry name" value="SG protein - dephosphorylation function"/>
    <property type="match status" value="1"/>
</dbReference>
<dbReference type="InterPro" id="IPR023214">
    <property type="entry name" value="HAD_sf"/>
</dbReference>
<dbReference type="PANTHER" id="PTHR43344">
    <property type="entry name" value="PHOSPHOSERINE PHOSPHATASE"/>
    <property type="match status" value="1"/>
</dbReference>
<dbReference type="InterPro" id="IPR006385">
    <property type="entry name" value="HAD_hydro_SerB1"/>
</dbReference>
<name>A0A6J6MZ97_9ZZZZ</name>
<dbReference type="NCBIfam" id="TIGR01490">
    <property type="entry name" value="HAD-SF-IB-hyp1"/>
    <property type="match status" value="1"/>
</dbReference>
<organism evidence="1">
    <name type="scientific">freshwater metagenome</name>
    <dbReference type="NCBI Taxonomy" id="449393"/>
    <lineage>
        <taxon>unclassified sequences</taxon>
        <taxon>metagenomes</taxon>
        <taxon>ecological metagenomes</taxon>
    </lineage>
</organism>
<gene>
    <name evidence="1" type="ORF">UFOPK2373_00157</name>
</gene>
<proteinExistence type="predicted"/>
<dbReference type="EMBL" id="CAEZXL010000013">
    <property type="protein sequence ID" value="CAB4679650.1"/>
    <property type="molecule type" value="Genomic_DNA"/>
</dbReference>
<dbReference type="AlphaFoldDB" id="A0A6J6MZ97"/>
<reference evidence="1" key="1">
    <citation type="submission" date="2020-05" db="EMBL/GenBank/DDBJ databases">
        <authorList>
            <person name="Chiriac C."/>
            <person name="Salcher M."/>
            <person name="Ghai R."/>
            <person name="Kavagutti S V."/>
        </authorList>
    </citation>
    <scope>NUCLEOTIDE SEQUENCE</scope>
</reference>
<dbReference type="Pfam" id="PF12710">
    <property type="entry name" value="HAD"/>
    <property type="match status" value="1"/>
</dbReference>
<dbReference type="CDD" id="cd02612">
    <property type="entry name" value="HAD_PGPPase"/>
    <property type="match status" value="1"/>
</dbReference>
<dbReference type="InterPro" id="IPR050582">
    <property type="entry name" value="HAD-like_SerB"/>
</dbReference>
<dbReference type="SUPFAM" id="SSF56784">
    <property type="entry name" value="HAD-like"/>
    <property type="match status" value="1"/>
</dbReference>
<dbReference type="PANTHER" id="PTHR43344:SF15">
    <property type="entry name" value="PHOSPHOSERINE PHOSPHATASE SERB1"/>
    <property type="match status" value="1"/>
</dbReference>
<dbReference type="Gene3D" id="3.40.50.1000">
    <property type="entry name" value="HAD superfamily/HAD-like"/>
    <property type="match status" value="1"/>
</dbReference>